<sequence length="207" mass="23258">MGRRWLLRRPAFGLVEVLVATAIFVALLGGLVSLARLSNRNSIIASHRVQANYLALEGIEAVRQLRDQAWLERRPFDQWIIADCQGENLTQTSYAVPSGDEQEQQEPETQQFALCYQDSSERFGLLPLATDLELAEKQTTLNLGLDSEHPLPYRRIIELSRVKSPAGELAGLAILPPLSDQQSEPELKLLNPAEISRYAWQVRVLIT</sequence>
<feature type="non-terminal residue" evidence="2">
    <location>
        <position position="207"/>
    </location>
</feature>
<keyword evidence="1" id="KW-0472">Membrane</keyword>
<feature type="transmembrane region" description="Helical" evidence="1">
    <location>
        <begin position="12"/>
        <end position="35"/>
    </location>
</feature>
<accession>A0A554JAI9</accession>
<protein>
    <submittedName>
        <fullName evidence="2">Uncharacterized protein</fullName>
    </submittedName>
</protein>
<proteinExistence type="predicted"/>
<evidence type="ECO:0000313" key="2">
    <source>
        <dbReference type="EMBL" id="TSC65352.1"/>
    </source>
</evidence>
<keyword evidence="1" id="KW-0812">Transmembrane</keyword>
<keyword evidence="1" id="KW-1133">Transmembrane helix</keyword>
<gene>
    <name evidence="2" type="ORF">CEO22_503</name>
</gene>
<dbReference type="EMBL" id="VMFD01000047">
    <property type="protein sequence ID" value="TSC65352.1"/>
    <property type="molecule type" value="Genomic_DNA"/>
</dbReference>
<comment type="caution">
    <text evidence="2">The sequence shown here is derived from an EMBL/GenBank/DDBJ whole genome shotgun (WGS) entry which is preliminary data.</text>
</comment>
<dbReference type="AlphaFoldDB" id="A0A554JAI9"/>
<reference evidence="2 3" key="1">
    <citation type="submission" date="2017-08" db="EMBL/GenBank/DDBJ databases">
        <title>Mechanisms for carbon and nitrogen cycling indicate functional differentiation within the Candidate Phyla Radiation.</title>
        <authorList>
            <person name="Danczak R.E."/>
            <person name="Johnston M.D."/>
            <person name="Kenah C."/>
            <person name="Slattery M."/>
            <person name="Wrighton K.C."/>
            <person name="Wilkins M.J."/>
        </authorList>
    </citation>
    <scope>NUCLEOTIDE SEQUENCE [LARGE SCALE GENOMIC DNA]</scope>
    <source>
        <strain evidence="2">Gr01-1014_85</strain>
    </source>
</reference>
<evidence type="ECO:0000256" key="1">
    <source>
        <dbReference type="SAM" id="Phobius"/>
    </source>
</evidence>
<evidence type="ECO:0000313" key="3">
    <source>
        <dbReference type="Proteomes" id="UP000316253"/>
    </source>
</evidence>
<organism evidence="2 3">
    <name type="scientific">Candidatus Berkelbacteria bacterium Gr01-1014_85</name>
    <dbReference type="NCBI Taxonomy" id="2017150"/>
    <lineage>
        <taxon>Bacteria</taxon>
        <taxon>Candidatus Berkelbacteria</taxon>
    </lineage>
</organism>
<dbReference type="Proteomes" id="UP000316253">
    <property type="component" value="Unassembled WGS sequence"/>
</dbReference>
<name>A0A554JAI9_9BACT</name>